<dbReference type="InterPro" id="IPR014907">
    <property type="entry name" value="BT4734-like_N"/>
</dbReference>
<evidence type="ECO:0000259" key="3">
    <source>
        <dbReference type="Pfam" id="PF08707"/>
    </source>
</evidence>
<dbReference type="Pfam" id="PF08800">
    <property type="entry name" value="BT4734-like_N"/>
    <property type="match status" value="1"/>
</dbReference>
<feature type="domain" description="Virulence-associated protein E-like" evidence="2">
    <location>
        <begin position="475"/>
        <end position="661"/>
    </location>
</feature>
<dbReference type="GeneID" id="13405302"/>
<keyword evidence="6" id="KW-1185">Reference proteome</keyword>
<evidence type="ECO:0000313" key="6">
    <source>
        <dbReference type="Proteomes" id="UP000002820"/>
    </source>
</evidence>
<evidence type="ECO:0000313" key="5">
    <source>
        <dbReference type="EMBL" id="AFM54684.1"/>
    </source>
</evidence>
<evidence type="ECO:0000256" key="1">
    <source>
        <dbReference type="SAM" id="MobiDB-lite"/>
    </source>
</evidence>
<accession>I6R9L9</accession>
<proteinExistence type="predicted"/>
<protein>
    <submittedName>
        <fullName evidence="5">DNA primase domain protein</fullName>
    </submittedName>
</protein>
<dbReference type="GO" id="GO:0016817">
    <property type="term" value="F:hydrolase activity, acting on acid anhydrides"/>
    <property type="evidence" value="ECO:0007669"/>
    <property type="project" value="InterPro"/>
</dbReference>
<evidence type="ECO:0000259" key="4">
    <source>
        <dbReference type="Pfam" id="PF08800"/>
    </source>
</evidence>
<reference evidence="5 6" key="1">
    <citation type="journal article" date="2012" name="J. Virol.">
        <title>Complete Genome Sequences of Two Persicivirga Bacteriophages, P12024S and P12024L.</title>
        <authorList>
            <person name="Kang I."/>
            <person name="Jang H."/>
            <person name="Cho J.C."/>
        </authorList>
    </citation>
    <scope>NUCLEOTIDE SEQUENCE [LARGE SCALE GENOMIC DNA]</scope>
</reference>
<dbReference type="InterPro" id="IPR007936">
    <property type="entry name" value="VapE-like_dom"/>
</dbReference>
<feature type="region of interest" description="Disordered" evidence="1">
    <location>
        <begin position="1"/>
        <end position="23"/>
    </location>
</feature>
<dbReference type="PANTHER" id="PTHR34985">
    <property type="entry name" value="SLR0554 PROTEIN"/>
    <property type="match status" value="1"/>
</dbReference>
<sequence>MSSISLFPKGYPTKDDPTKFAPSRIPEKDLQLETYFDHIKDGYWQDEVLAYRTGKIQKTQLRGVTPCGTFNKRAAKELIEPSGVIAIDIDQQDQIDGLDLNKVRIRLMSDSYTHAVHDSASGNGGMALYVKIDPKRHKDAFLGLEKYFANEYGVIIDKSCKDVSRFRFVSYDPDLFYNPRSKTFKTYLKKAEKPNPNRSAYIHTSEDLDHVWEQIAQKGYDICNDYSDWIRCAMALSNHYGGQKGLDLFHLVSQNSSKYDAKACDDLYSTVSKRAYNDVSIGTLLFLAKNQGVEIKTPKTREIEAVVKQRVKAVGTNGGAANKENAVADAEKFLVDQKGHDEVSIREVAKQVLELTPNELNQNTGDLITDLETFVEGLPLKFNEVTMHYEYEGKEMRERDWNNLYISSLKVVSDKISQQRFELIVRSENVPSYNPFELYFERNKHRNSKGNFDALCKAITHEQKFELKGQEYIANDYLQTYLKKWLLGMISAMNGTYSLLILVLTGGQGTSKTKFFRTLLPDALMQYYGETELDKGKDDELLMTQKILLLDDEFGGKSKKDAKKLKNLSSKQFFNIRPPYGKRNEDIKRYAVLAGTSNDDEIINDPTGNRRIIPLRVTSIDFQALSKIDKDELFMELYREWQETGDDWMLTKEDIQILRECTTYNETPSPEEELAIQYFEVPMEDELTSAKCSFLSTTEIVNIITNRSLTRIPINVYKFGAVLKKLGFEKRTVRDGNNVKGGYYVIEKSM</sequence>
<feature type="domain" description="Primase C-terminal 2" evidence="3">
    <location>
        <begin position="219"/>
        <end position="288"/>
    </location>
</feature>
<dbReference type="InterPro" id="IPR014819">
    <property type="entry name" value="PriCT_2"/>
</dbReference>
<dbReference type="RefSeq" id="YP_006560363.1">
    <property type="nucleotide sequence ID" value="NC_018271.1"/>
</dbReference>
<name>I6R9L9_9CAUD</name>
<organism evidence="5 6">
    <name type="scientific">Nonlabens phage P12024S</name>
    <dbReference type="NCBI Taxonomy" id="1168478"/>
    <lineage>
        <taxon>Viruses</taxon>
        <taxon>Duplodnaviria</taxon>
        <taxon>Heunggongvirae</taxon>
        <taxon>Uroviricota</taxon>
        <taxon>Caudoviricetes</taxon>
        <taxon>Inhavirus</taxon>
        <taxon>Inhavirus P12024S</taxon>
    </lineage>
</organism>
<dbReference type="PANTHER" id="PTHR34985:SF1">
    <property type="entry name" value="SLR0554 PROTEIN"/>
    <property type="match status" value="1"/>
</dbReference>
<feature type="domain" description="BT4734-like N-terminal" evidence="4">
    <location>
        <begin position="58"/>
        <end position="177"/>
    </location>
</feature>
<dbReference type="KEGG" id="vg:13405302"/>
<dbReference type="EMBL" id="JQ823122">
    <property type="protein sequence ID" value="AFM54684.1"/>
    <property type="molecule type" value="Genomic_DNA"/>
</dbReference>
<dbReference type="Proteomes" id="UP000002820">
    <property type="component" value="Segment"/>
</dbReference>
<dbReference type="Pfam" id="PF08707">
    <property type="entry name" value="PriCT_2"/>
    <property type="match status" value="1"/>
</dbReference>
<evidence type="ECO:0000259" key="2">
    <source>
        <dbReference type="Pfam" id="PF05272"/>
    </source>
</evidence>
<gene>
    <name evidence="5" type="ORF">P12024S_23</name>
</gene>
<dbReference type="Pfam" id="PF05272">
    <property type="entry name" value="VapE-like_dom"/>
    <property type="match status" value="1"/>
</dbReference>
<dbReference type="OrthoDB" id="5975at10239"/>